<keyword evidence="4" id="KW-1185">Reference proteome</keyword>
<reference evidence="3 4" key="1">
    <citation type="journal article" date="2011" name="J. Bacteriol.">
        <title>Genome sequence of the mercury-methylating and pleomorphic Desulfovibrio africanus Strain Walvis Bay.</title>
        <authorList>
            <person name="Brown S.D."/>
            <person name="Wall J.D."/>
            <person name="Kucken A.M."/>
            <person name="Gilmour C.C."/>
            <person name="Podar M."/>
            <person name="Brandt C.C."/>
            <person name="Teshima H."/>
            <person name="Detter J.C."/>
            <person name="Han C.S."/>
            <person name="Land M.L."/>
            <person name="Lucas S."/>
            <person name="Han J."/>
            <person name="Pennacchio L."/>
            <person name="Nolan M."/>
            <person name="Pitluck S."/>
            <person name="Woyke T."/>
            <person name="Goodwin L."/>
            <person name="Palumbo A.V."/>
            <person name="Elias D.A."/>
        </authorList>
    </citation>
    <scope>NUCLEOTIDE SEQUENCE [LARGE SCALE GENOMIC DNA]</scope>
    <source>
        <strain evidence="3 4">Walvis Bay</strain>
    </source>
</reference>
<name>F3YVK6_DESAF</name>
<feature type="transmembrane region" description="Helical" evidence="1">
    <location>
        <begin position="175"/>
        <end position="197"/>
    </location>
</feature>
<dbReference type="KEGG" id="daf:Desaf_0386"/>
<organism evidence="3 4">
    <name type="scientific">Desulfocurvibacter africanus subsp. africanus str. Walvis Bay</name>
    <dbReference type="NCBI Taxonomy" id="690850"/>
    <lineage>
        <taxon>Bacteria</taxon>
        <taxon>Pseudomonadati</taxon>
        <taxon>Thermodesulfobacteriota</taxon>
        <taxon>Desulfovibrionia</taxon>
        <taxon>Desulfovibrionales</taxon>
        <taxon>Desulfovibrionaceae</taxon>
        <taxon>Desulfocurvibacter</taxon>
    </lineage>
</organism>
<proteinExistence type="predicted"/>
<feature type="transmembrane region" description="Helical" evidence="1">
    <location>
        <begin position="33"/>
        <end position="59"/>
    </location>
</feature>
<sequence>MRNKLEALSNRVWRTEKARFTAAERSRKKHQALVFAISFLSIVQVLVAISVLCGFYFPLIGTNKAEYMTLIASIIVLVIANQDSLSKLLNQSDSYHRCANKLHRLQQEIQNELANETIEKEQLHRYTKRYSEILEFHDLNHIIGDYKKMMSEYPYDFPMSWLERTRHQMRHIWNIYWLPIIYCITPFIIVLVAQRIIPN</sequence>
<gene>
    <name evidence="3" type="ORF">Desaf_0386</name>
</gene>
<accession>F3YVK6</accession>
<dbReference type="InterPro" id="IPR041115">
    <property type="entry name" value="SLATT_5"/>
</dbReference>
<evidence type="ECO:0000313" key="4">
    <source>
        <dbReference type="Proteomes" id="UP000007844"/>
    </source>
</evidence>
<evidence type="ECO:0000259" key="2">
    <source>
        <dbReference type="Pfam" id="PF18160"/>
    </source>
</evidence>
<keyword evidence="1" id="KW-0472">Membrane</keyword>
<protein>
    <recommendedName>
        <fullName evidence="2">SMODS and SLOG-associating 2TM effector domain-containing protein</fullName>
    </recommendedName>
</protein>
<keyword evidence="1" id="KW-0812">Transmembrane</keyword>
<feature type="transmembrane region" description="Helical" evidence="1">
    <location>
        <begin position="65"/>
        <end position="81"/>
    </location>
</feature>
<dbReference type="eggNOG" id="ENOG5032F09">
    <property type="taxonomic scope" value="Bacteria"/>
</dbReference>
<dbReference type="HOGENOM" id="CLU_1370236_0_0_7"/>
<dbReference type="NCBIfam" id="NF033631">
    <property type="entry name" value="SLATT_5"/>
    <property type="match status" value="1"/>
</dbReference>
<evidence type="ECO:0000256" key="1">
    <source>
        <dbReference type="SAM" id="Phobius"/>
    </source>
</evidence>
<feature type="domain" description="SMODS and SLOG-associating 2TM effector" evidence="2">
    <location>
        <begin position="1"/>
        <end position="191"/>
    </location>
</feature>
<dbReference type="AlphaFoldDB" id="F3YVK6"/>
<dbReference type="RefSeq" id="WP_014258591.1">
    <property type="nucleotide sequence ID" value="NC_016629.1"/>
</dbReference>
<dbReference type="Pfam" id="PF18160">
    <property type="entry name" value="SLATT_5"/>
    <property type="match status" value="1"/>
</dbReference>
<evidence type="ECO:0000313" key="3">
    <source>
        <dbReference type="EMBL" id="EGJ48742.1"/>
    </source>
</evidence>
<dbReference type="STRING" id="690850.Desaf_0386"/>
<keyword evidence="1" id="KW-1133">Transmembrane helix</keyword>
<dbReference type="Proteomes" id="UP000007844">
    <property type="component" value="Chromosome"/>
</dbReference>
<dbReference type="EMBL" id="CP003221">
    <property type="protein sequence ID" value="EGJ48742.1"/>
    <property type="molecule type" value="Genomic_DNA"/>
</dbReference>